<feature type="non-terminal residue" evidence="5">
    <location>
        <position position="1"/>
    </location>
</feature>
<dbReference type="Proteomes" id="UP000217790">
    <property type="component" value="Unassembled WGS sequence"/>
</dbReference>
<gene>
    <name evidence="5" type="ORF">ARMGADRAFT_861415</name>
</gene>
<dbReference type="GO" id="GO:0016787">
    <property type="term" value="F:hydrolase activity"/>
    <property type="evidence" value="ECO:0007669"/>
    <property type="project" value="UniProtKB-KW"/>
</dbReference>
<dbReference type="GO" id="GO:0009378">
    <property type="term" value="F:four-way junction helicase activity"/>
    <property type="evidence" value="ECO:0007669"/>
    <property type="project" value="TreeGrafter"/>
</dbReference>
<comment type="catalytic activity">
    <reaction evidence="2">
        <text>Couples ATP hydrolysis with the unwinding of duplex DNA by translocating in the 3'-5' direction.</text>
        <dbReference type="EC" id="5.6.2.4"/>
    </reaction>
</comment>
<keyword evidence="5" id="KW-0378">Hydrolase</keyword>
<dbReference type="EMBL" id="KZ293889">
    <property type="protein sequence ID" value="PBK78989.1"/>
    <property type="molecule type" value="Genomic_DNA"/>
</dbReference>
<dbReference type="AlphaFoldDB" id="A0A2H3C7E7"/>
<dbReference type="STRING" id="47427.A0A2H3C7E7"/>
<dbReference type="SUPFAM" id="SSF52540">
    <property type="entry name" value="P-loop containing nucleoside triphosphate hydrolases"/>
    <property type="match status" value="1"/>
</dbReference>
<evidence type="ECO:0000259" key="4">
    <source>
        <dbReference type="PROSITE" id="PS51194"/>
    </source>
</evidence>
<comment type="similarity">
    <text evidence="1">Belongs to the helicase family. RecQ subfamily.</text>
</comment>
<dbReference type="GO" id="GO:0000724">
    <property type="term" value="P:double-strand break repair via homologous recombination"/>
    <property type="evidence" value="ECO:0007669"/>
    <property type="project" value="TreeGrafter"/>
</dbReference>
<name>A0A2H3C7E7_ARMGA</name>
<accession>A0A2H3C7E7</accession>
<reference evidence="6" key="1">
    <citation type="journal article" date="2017" name="Nat. Ecol. Evol.">
        <title>Genome expansion and lineage-specific genetic innovations in the forest pathogenic fungi Armillaria.</title>
        <authorList>
            <person name="Sipos G."/>
            <person name="Prasanna A.N."/>
            <person name="Walter M.C."/>
            <person name="O'Connor E."/>
            <person name="Balint B."/>
            <person name="Krizsan K."/>
            <person name="Kiss B."/>
            <person name="Hess J."/>
            <person name="Varga T."/>
            <person name="Slot J."/>
            <person name="Riley R."/>
            <person name="Boka B."/>
            <person name="Rigling D."/>
            <person name="Barry K."/>
            <person name="Lee J."/>
            <person name="Mihaltcheva S."/>
            <person name="LaButti K."/>
            <person name="Lipzen A."/>
            <person name="Waldron R."/>
            <person name="Moloney N.M."/>
            <person name="Sperisen C."/>
            <person name="Kredics L."/>
            <person name="Vagvoelgyi C."/>
            <person name="Patrignani A."/>
            <person name="Fitzpatrick D."/>
            <person name="Nagy I."/>
            <person name="Doyle S."/>
            <person name="Anderson J.B."/>
            <person name="Grigoriev I.V."/>
            <person name="Gueldener U."/>
            <person name="Muensterkoetter M."/>
            <person name="Nagy L.G."/>
        </authorList>
    </citation>
    <scope>NUCLEOTIDE SEQUENCE [LARGE SCALE GENOMIC DNA]</scope>
    <source>
        <strain evidence="6">Ar21-2</strain>
    </source>
</reference>
<dbReference type="InterPro" id="IPR001650">
    <property type="entry name" value="Helicase_C-like"/>
</dbReference>
<dbReference type="PANTHER" id="PTHR13710:SF154">
    <property type="entry name" value="RECQ HELICASE, PUTATIVE (AFU_ORTHOLOGUE AFUA_6G14720)-RELATED"/>
    <property type="match status" value="1"/>
</dbReference>
<dbReference type="OrthoDB" id="2507344at2759"/>
<dbReference type="Gene3D" id="3.40.50.300">
    <property type="entry name" value="P-loop containing nucleotide triphosphate hydrolases"/>
    <property type="match status" value="1"/>
</dbReference>
<dbReference type="OMA" id="PNIAVCI"/>
<feature type="non-terminal residue" evidence="5">
    <location>
        <position position="182"/>
    </location>
</feature>
<dbReference type="InterPro" id="IPR027417">
    <property type="entry name" value="P-loop_NTPase"/>
</dbReference>
<evidence type="ECO:0000256" key="1">
    <source>
        <dbReference type="ARBA" id="ARBA00005446"/>
    </source>
</evidence>
<dbReference type="GO" id="GO:0005694">
    <property type="term" value="C:chromosome"/>
    <property type="evidence" value="ECO:0007669"/>
    <property type="project" value="TreeGrafter"/>
</dbReference>
<evidence type="ECO:0000313" key="5">
    <source>
        <dbReference type="EMBL" id="PBK78989.1"/>
    </source>
</evidence>
<sequence>FEKIKQLAAVAIPHIFLTATLPIRMEHDFLLEVGMPQSTRIIRTPTFRSNISYSIVRYDSNVTAKLRLIRDIAKLMESYFMSEDQIGIIFAQDIADVELIAQALHCSRSHSHLNAVDRARDYQAWISGDVRWMAATTTLTHGIDRPNIAVCIFLHLVYGLLYLVQGSGRLLRKGGLSYCITL</sequence>
<dbReference type="PROSITE" id="PS51194">
    <property type="entry name" value="HELICASE_CTER"/>
    <property type="match status" value="1"/>
</dbReference>
<dbReference type="GO" id="GO:0043138">
    <property type="term" value="F:3'-5' DNA helicase activity"/>
    <property type="evidence" value="ECO:0007669"/>
    <property type="project" value="UniProtKB-EC"/>
</dbReference>
<proteinExistence type="inferred from homology"/>
<dbReference type="PANTHER" id="PTHR13710">
    <property type="entry name" value="DNA HELICASE RECQ FAMILY MEMBER"/>
    <property type="match status" value="1"/>
</dbReference>
<evidence type="ECO:0000313" key="6">
    <source>
        <dbReference type="Proteomes" id="UP000217790"/>
    </source>
</evidence>
<dbReference type="InParanoid" id="A0A2H3C7E7"/>
<dbReference type="GO" id="GO:0005737">
    <property type="term" value="C:cytoplasm"/>
    <property type="evidence" value="ECO:0007669"/>
    <property type="project" value="TreeGrafter"/>
</dbReference>
<dbReference type="EC" id="5.6.2.4" evidence="3"/>
<evidence type="ECO:0000256" key="2">
    <source>
        <dbReference type="ARBA" id="ARBA00034617"/>
    </source>
</evidence>
<feature type="domain" description="Helicase C-terminal" evidence="4">
    <location>
        <begin position="74"/>
        <end position="182"/>
    </location>
</feature>
<organism evidence="5 6">
    <name type="scientific">Armillaria gallica</name>
    <name type="common">Bulbous honey fungus</name>
    <name type="synonym">Armillaria bulbosa</name>
    <dbReference type="NCBI Taxonomy" id="47427"/>
    <lineage>
        <taxon>Eukaryota</taxon>
        <taxon>Fungi</taxon>
        <taxon>Dikarya</taxon>
        <taxon>Basidiomycota</taxon>
        <taxon>Agaricomycotina</taxon>
        <taxon>Agaricomycetes</taxon>
        <taxon>Agaricomycetidae</taxon>
        <taxon>Agaricales</taxon>
        <taxon>Marasmiineae</taxon>
        <taxon>Physalacriaceae</taxon>
        <taxon>Armillaria</taxon>
    </lineage>
</organism>
<dbReference type="Pfam" id="PF00271">
    <property type="entry name" value="Helicase_C"/>
    <property type="match status" value="1"/>
</dbReference>
<protein>
    <recommendedName>
        <fullName evidence="3">DNA 3'-5' helicase</fullName>
        <ecNumber evidence="3">5.6.2.4</ecNumber>
    </recommendedName>
</protein>
<keyword evidence="6" id="KW-1185">Reference proteome</keyword>
<evidence type="ECO:0000256" key="3">
    <source>
        <dbReference type="ARBA" id="ARBA00034808"/>
    </source>
</evidence>